<organism evidence="7 8">
    <name type="scientific">Xanthoceras sorbifolium</name>
    <dbReference type="NCBI Taxonomy" id="99658"/>
    <lineage>
        <taxon>Eukaryota</taxon>
        <taxon>Viridiplantae</taxon>
        <taxon>Streptophyta</taxon>
        <taxon>Embryophyta</taxon>
        <taxon>Tracheophyta</taxon>
        <taxon>Spermatophyta</taxon>
        <taxon>Magnoliopsida</taxon>
        <taxon>eudicotyledons</taxon>
        <taxon>Gunneridae</taxon>
        <taxon>Pentapetalae</taxon>
        <taxon>rosids</taxon>
        <taxon>malvids</taxon>
        <taxon>Sapindales</taxon>
        <taxon>Sapindaceae</taxon>
        <taxon>Xanthoceroideae</taxon>
        <taxon>Xanthoceras</taxon>
    </lineage>
</organism>
<keyword evidence="5" id="KW-0456">Lyase</keyword>
<keyword evidence="4" id="KW-0411">Iron-sulfur</keyword>
<gene>
    <name evidence="7" type="ORF">JRO89_XS03G0080600</name>
</gene>
<proteinExistence type="predicted"/>
<dbReference type="InterPro" id="IPR036008">
    <property type="entry name" value="Aconitase_4Fe-4S_dom"/>
</dbReference>
<accession>A0ABQ8I9L2</accession>
<keyword evidence="3" id="KW-0408">Iron</keyword>
<evidence type="ECO:0000256" key="4">
    <source>
        <dbReference type="ARBA" id="ARBA00023014"/>
    </source>
</evidence>
<reference evidence="7 8" key="1">
    <citation type="submission" date="2021-02" db="EMBL/GenBank/DDBJ databases">
        <title>Plant Genome Project.</title>
        <authorList>
            <person name="Zhang R.-G."/>
        </authorList>
    </citation>
    <scope>NUCLEOTIDE SEQUENCE [LARGE SCALE GENOMIC DNA]</scope>
    <source>
        <tissue evidence="7">Leaves</tissue>
    </source>
</reference>
<evidence type="ECO:0000313" key="8">
    <source>
        <dbReference type="Proteomes" id="UP000827721"/>
    </source>
</evidence>
<dbReference type="Gene3D" id="3.30.499.10">
    <property type="entry name" value="Aconitase, domain 3"/>
    <property type="match status" value="2"/>
</dbReference>
<keyword evidence="2" id="KW-0479">Metal-binding</keyword>
<dbReference type="Pfam" id="PF00330">
    <property type="entry name" value="Aconitase"/>
    <property type="match status" value="2"/>
</dbReference>
<dbReference type="PANTHER" id="PTHR43822:SF2">
    <property type="entry name" value="HOMOACONITASE, MITOCHONDRIAL"/>
    <property type="match status" value="1"/>
</dbReference>
<evidence type="ECO:0000256" key="5">
    <source>
        <dbReference type="ARBA" id="ARBA00023239"/>
    </source>
</evidence>
<keyword evidence="1" id="KW-0004">4Fe-4S</keyword>
<keyword evidence="8" id="KW-1185">Reference proteome</keyword>
<protein>
    <recommendedName>
        <fullName evidence="6">Aconitase/3-isopropylmalate dehydratase large subunit alpha/beta/alpha domain-containing protein</fullName>
    </recommendedName>
</protein>
<evidence type="ECO:0000313" key="7">
    <source>
        <dbReference type="EMBL" id="KAH7573159.1"/>
    </source>
</evidence>
<evidence type="ECO:0000256" key="3">
    <source>
        <dbReference type="ARBA" id="ARBA00023004"/>
    </source>
</evidence>
<dbReference type="InterPro" id="IPR033941">
    <property type="entry name" value="IPMI_cat"/>
</dbReference>
<dbReference type="PANTHER" id="PTHR43822">
    <property type="entry name" value="HOMOACONITASE, MITOCHONDRIAL-RELATED"/>
    <property type="match status" value="1"/>
</dbReference>
<evidence type="ECO:0000256" key="2">
    <source>
        <dbReference type="ARBA" id="ARBA00022723"/>
    </source>
</evidence>
<dbReference type="EMBL" id="JAFEMO010000003">
    <property type="protein sequence ID" value="KAH7573159.1"/>
    <property type="molecule type" value="Genomic_DNA"/>
</dbReference>
<comment type="caution">
    <text evidence="7">The sequence shown here is derived from an EMBL/GenBank/DDBJ whole genome shotgun (WGS) entry which is preliminary data.</text>
</comment>
<evidence type="ECO:0000259" key="6">
    <source>
        <dbReference type="Pfam" id="PF00330"/>
    </source>
</evidence>
<dbReference type="InterPro" id="IPR001030">
    <property type="entry name" value="Acoase/IPM_deHydtase_lsu_aba"/>
</dbReference>
<evidence type="ECO:0000256" key="1">
    <source>
        <dbReference type="ARBA" id="ARBA00022485"/>
    </source>
</evidence>
<dbReference type="PRINTS" id="PR00415">
    <property type="entry name" value="ACONITASE"/>
</dbReference>
<feature type="domain" description="Aconitase/3-isopropylmalate dehydratase large subunit alpha/beta/alpha" evidence="6">
    <location>
        <begin position="376"/>
        <end position="546"/>
    </location>
</feature>
<feature type="domain" description="Aconitase/3-isopropylmalate dehydratase large subunit alpha/beta/alpha" evidence="6">
    <location>
        <begin position="104"/>
        <end position="373"/>
    </location>
</feature>
<sequence>MASSAISATSTSSFIGNQNDLGRVGFSSTSQFSIHKCKKSAIPMKIMSVMAPQQSERRPATTGSVEFPSIGLNCNDFVKTAMTLTEKILARASEKPQLVPGENVWVNVDILMTHDVCGPGSIGIFKKEFGENAKVWDREKLVIIPDHYIFTSDERANRNVDILRDFCMEQNIKYFYDIKDLGNFKANPDYKGVCHVALAQEGHCRPGEVLLGTDSHTCTAGAFGQFATGIGNTDAGFVLGTGKLLLKVPPTLRFVMDGEMPDYLLAKDLILQIIGEISVSGATYKAMEFVGTTVESLTMEERMTLCNMVVEAGGKNGVVPADSTTFKYLEDKTSVGYEPVYSDEKASFLSEYRFDVSKLEPLVAKPHSPDNRALARECKDVKIDRVYIGSCTGGKTEDFLAAARVFLASGKKVKVPTFLVPATQKVWMDVYTLPVPGSGGKTCSQIFEEAGCDTPASPSCGACLGGPKDTYARMNEAMASFFSPSGKPSKEYNSSVQSELPLNSFIRMFVVCVSTTNRNFPGRMGHKEGQIYLASPYTAAASALTGYVTDPREFLQ</sequence>
<dbReference type="Proteomes" id="UP000827721">
    <property type="component" value="Unassembled WGS sequence"/>
</dbReference>
<dbReference type="SUPFAM" id="SSF53732">
    <property type="entry name" value="Aconitase iron-sulfur domain"/>
    <property type="match status" value="1"/>
</dbReference>
<name>A0ABQ8I9L2_9ROSI</name>
<dbReference type="InterPro" id="IPR050067">
    <property type="entry name" value="IPM_dehydratase_rel_enz"/>
</dbReference>
<dbReference type="InterPro" id="IPR015931">
    <property type="entry name" value="Acnase/IPM_dHydase_lsu_aba_1/3"/>
</dbReference>
<dbReference type="CDD" id="cd01583">
    <property type="entry name" value="IPMI"/>
    <property type="match status" value="1"/>
</dbReference>